<proteinExistence type="inferred from homology"/>
<feature type="transmembrane region" description="Helical" evidence="9">
    <location>
        <begin position="79"/>
        <end position="105"/>
    </location>
</feature>
<dbReference type="PROSITE" id="PS51012">
    <property type="entry name" value="ABC_TM2"/>
    <property type="match status" value="1"/>
</dbReference>
<comment type="similarity">
    <text evidence="2 9">Belongs to the ABC-2 integral membrane protein family.</text>
</comment>
<keyword evidence="4 9" id="KW-1003">Cell membrane</keyword>
<dbReference type="AlphaFoldDB" id="A0A7X1AYE0"/>
<keyword evidence="6 9" id="KW-1133">Transmembrane helix</keyword>
<gene>
    <name evidence="11" type="ORF">H5P30_04870</name>
</gene>
<dbReference type="PANTHER" id="PTHR30413">
    <property type="entry name" value="INNER MEMBRANE TRANSPORT PERMEASE"/>
    <property type="match status" value="1"/>
</dbReference>
<evidence type="ECO:0000259" key="10">
    <source>
        <dbReference type="PROSITE" id="PS51012"/>
    </source>
</evidence>
<dbReference type="GO" id="GO:0140359">
    <property type="term" value="F:ABC-type transporter activity"/>
    <property type="evidence" value="ECO:0007669"/>
    <property type="project" value="InterPro"/>
</dbReference>
<evidence type="ECO:0000256" key="3">
    <source>
        <dbReference type="ARBA" id="ARBA00022448"/>
    </source>
</evidence>
<feature type="transmembrane region" description="Helical" evidence="9">
    <location>
        <begin position="246"/>
        <end position="264"/>
    </location>
</feature>
<protein>
    <recommendedName>
        <fullName evidence="9">Transport permease protein</fullName>
    </recommendedName>
</protein>
<feature type="transmembrane region" description="Helical" evidence="9">
    <location>
        <begin position="126"/>
        <end position="148"/>
    </location>
</feature>
<feature type="transmembrane region" description="Helical" evidence="9">
    <location>
        <begin position="39"/>
        <end position="59"/>
    </location>
</feature>
<comment type="caution">
    <text evidence="11">The sequence shown here is derived from an EMBL/GenBank/DDBJ whole genome shotgun (WGS) entry which is preliminary data.</text>
</comment>
<evidence type="ECO:0000256" key="7">
    <source>
        <dbReference type="ARBA" id="ARBA00023047"/>
    </source>
</evidence>
<dbReference type="GO" id="GO:0015774">
    <property type="term" value="P:polysaccharide transport"/>
    <property type="evidence" value="ECO:0007669"/>
    <property type="project" value="UniProtKB-KW"/>
</dbReference>
<evidence type="ECO:0000256" key="5">
    <source>
        <dbReference type="ARBA" id="ARBA00022692"/>
    </source>
</evidence>
<dbReference type="InterPro" id="IPR013525">
    <property type="entry name" value="ABC2_TM"/>
</dbReference>
<organism evidence="11 12">
    <name type="scientific">Puniceicoccus vermicola</name>
    <dbReference type="NCBI Taxonomy" id="388746"/>
    <lineage>
        <taxon>Bacteria</taxon>
        <taxon>Pseudomonadati</taxon>
        <taxon>Verrucomicrobiota</taxon>
        <taxon>Opitutia</taxon>
        <taxon>Puniceicoccales</taxon>
        <taxon>Puniceicoccaceae</taxon>
        <taxon>Puniceicoccus</taxon>
    </lineage>
</organism>
<accession>A0A7X1AYE0</accession>
<evidence type="ECO:0000256" key="2">
    <source>
        <dbReference type="ARBA" id="ARBA00007783"/>
    </source>
</evidence>
<dbReference type="PANTHER" id="PTHR30413:SF10">
    <property type="entry name" value="CAPSULE POLYSACCHARIDE EXPORT INNER-MEMBRANE PROTEIN CTRC"/>
    <property type="match status" value="1"/>
</dbReference>
<keyword evidence="7" id="KW-0762">Sugar transport</keyword>
<dbReference type="EMBL" id="JACHVA010000046">
    <property type="protein sequence ID" value="MBC2601110.1"/>
    <property type="molecule type" value="Genomic_DNA"/>
</dbReference>
<dbReference type="Proteomes" id="UP000525652">
    <property type="component" value="Unassembled WGS sequence"/>
</dbReference>
<dbReference type="GO" id="GO:0015920">
    <property type="term" value="P:lipopolysaccharide transport"/>
    <property type="evidence" value="ECO:0007669"/>
    <property type="project" value="TreeGrafter"/>
</dbReference>
<evidence type="ECO:0000256" key="1">
    <source>
        <dbReference type="ARBA" id="ARBA00004651"/>
    </source>
</evidence>
<comment type="subcellular location">
    <subcellularLocation>
        <location evidence="1 9">Cell membrane</location>
        <topology evidence="1 9">Multi-pass membrane protein</topology>
    </subcellularLocation>
</comment>
<keyword evidence="5 9" id="KW-0812">Transmembrane</keyword>
<dbReference type="GO" id="GO:0005886">
    <property type="term" value="C:plasma membrane"/>
    <property type="evidence" value="ECO:0007669"/>
    <property type="project" value="UniProtKB-SubCell"/>
</dbReference>
<name>A0A7X1AYE0_9BACT</name>
<keyword evidence="7" id="KW-0625">Polysaccharide transport</keyword>
<evidence type="ECO:0000313" key="12">
    <source>
        <dbReference type="Proteomes" id="UP000525652"/>
    </source>
</evidence>
<evidence type="ECO:0000256" key="6">
    <source>
        <dbReference type="ARBA" id="ARBA00022989"/>
    </source>
</evidence>
<evidence type="ECO:0000313" key="11">
    <source>
        <dbReference type="EMBL" id="MBC2601110.1"/>
    </source>
</evidence>
<keyword evidence="3 9" id="KW-0813">Transport</keyword>
<evidence type="ECO:0000256" key="4">
    <source>
        <dbReference type="ARBA" id="ARBA00022475"/>
    </source>
</evidence>
<dbReference type="Pfam" id="PF01061">
    <property type="entry name" value="ABC2_membrane"/>
    <property type="match status" value="1"/>
</dbReference>
<dbReference type="InterPro" id="IPR047817">
    <property type="entry name" value="ABC2_TM_bact-type"/>
</dbReference>
<feature type="transmembrane region" description="Helical" evidence="9">
    <location>
        <begin position="160"/>
        <end position="182"/>
    </location>
</feature>
<feature type="domain" description="ABC transmembrane type-2" evidence="10">
    <location>
        <begin position="40"/>
        <end position="267"/>
    </location>
</feature>
<keyword evidence="12" id="KW-1185">Reference proteome</keyword>
<sequence>MIKNILRLPLDIVSTLGTNRLLLWQFTVRNIRARHKGSYLGVVWMVLNPLLMMSLYSFVFGVIFNGRYDAASDETALDYALGIFLSLTIFQLIAEVMGVSTTIILGNSNIVKRVVFPLEILPVAQVGSSIYHFLISICLVFVGIFVFGRHLSWTAAALPLLVFPVILFSLGLGWLFSAIGVFVRDIGQLMQFLTLALMYCSAIFYPIDRVIVAGFYPVLKFNPLAHIVEQARRTVLWHEPLQLQPVLYIYLTAFAVFMFGFFVFNRLKKGFADVL</sequence>
<evidence type="ECO:0000256" key="8">
    <source>
        <dbReference type="ARBA" id="ARBA00023136"/>
    </source>
</evidence>
<dbReference type="RefSeq" id="WP_185691835.1">
    <property type="nucleotide sequence ID" value="NZ_JACHVA010000046.1"/>
</dbReference>
<evidence type="ECO:0000256" key="9">
    <source>
        <dbReference type="RuleBase" id="RU361157"/>
    </source>
</evidence>
<feature type="transmembrane region" description="Helical" evidence="9">
    <location>
        <begin position="189"/>
        <end position="207"/>
    </location>
</feature>
<reference evidence="11 12" key="1">
    <citation type="submission" date="2020-07" db="EMBL/GenBank/DDBJ databases">
        <authorList>
            <person name="Feng X."/>
        </authorList>
    </citation>
    <scope>NUCLEOTIDE SEQUENCE [LARGE SCALE GENOMIC DNA]</scope>
    <source>
        <strain evidence="11 12">JCM14086</strain>
    </source>
</reference>
<keyword evidence="8 9" id="KW-0472">Membrane</keyword>